<name>A0A421AWW6_9PSEU</name>
<keyword evidence="2" id="KW-1185">Reference proteome</keyword>
<accession>A0A421AWW6</accession>
<dbReference type="InterPro" id="IPR016181">
    <property type="entry name" value="Acyl_CoA_acyltransferase"/>
</dbReference>
<gene>
    <name evidence="1" type="ORF">CLV68_5863</name>
</gene>
<sequence length="329" mass="36379">MHGDLVDPLTEVVDPGWDRFAAGQGACVLWHADPLTTAAWAGQTATVMAVVRDGTDVAALFHARLHGPQDYRRFHRSGSVPPVGFVECRLSPASLAGHLFATGLDAAGRLAAVEAFERAVRSRYRVAGFCYRHVESQEVPAFDRGARRVLAVSPDTVLTAEWSSVDGYLAQLPPKWRSQLRKIRATVRSAPGVRRALVDEVPPADAARLVNLVRFKHQRRGVVRTPIPEHYFEHLNADPGTRFSTYRDDRGLLALSTVHDNGTDLTMSYWGIRDRVDGGLPNLYFDHYVDLVEHTIGLGRATLRPGKGMARIKERFGARPVANHLVVGW</sequence>
<dbReference type="Proteomes" id="UP000282454">
    <property type="component" value="Unassembled WGS sequence"/>
</dbReference>
<dbReference type="RefSeq" id="WP_170224648.1">
    <property type="nucleotide sequence ID" value="NZ_RCDD01000007.1"/>
</dbReference>
<dbReference type="SUPFAM" id="SSF55729">
    <property type="entry name" value="Acyl-CoA N-acyltransferases (Nat)"/>
    <property type="match status" value="1"/>
</dbReference>
<evidence type="ECO:0000313" key="2">
    <source>
        <dbReference type="Proteomes" id="UP000282454"/>
    </source>
</evidence>
<dbReference type="AlphaFoldDB" id="A0A421AWW6"/>
<evidence type="ECO:0008006" key="3">
    <source>
        <dbReference type="Google" id="ProtNLM"/>
    </source>
</evidence>
<comment type="caution">
    <text evidence="1">The sequence shown here is derived from an EMBL/GenBank/DDBJ whole genome shotgun (WGS) entry which is preliminary data.</text>
</comment>
<organism evidence="1 2">
    <name type="scientific">Actinokineospora cianjurensis</name>
    <dbReference type="NCBI Taxonomy" id="585224"/>
    <lineage>
        <taxon>Bacteria</taxon>
        <taxon>Bacillati</taxon>
        <taxon>Actinomycetota</taxon>
        <taxon>Actinomycetes</taxon>
        <taxon>Pseudonocardiales</taxon>
        <taxon>Pseudonocardiaceae</taxon>
        <taxon>Actinokineospora</taxon>
    </lineage>
</organism>
<dbReference type="EMBL" id="RCDD01000007">
    <property type="protein sequence ID" value="RLK54313.1"/>
    <property type="molecule type" value="Genomic_DNA"/>
</dbReference>
<evidence type="ECO:0000313" key="1">
    <source>
        <dbReference type="EMBL" id="RLK54313.1"/>
    </source>
</evidence>
<reference evidence="1 2" key="1">
    <citation type="submission" date="2018-10" db="EMBL/GenBank/DDBJ databases">
        <title>Genomic Encyclopedia of Archaeal and Bacterial Type Strains, Phase II (KMG-II): from individual species to whole genera.</title>
        <authorList>
            <person name="Goeker M."/>
        </authorList>
    </citation>
    <scope>NUCLEOTIDE SEQUENCE [LARGE SCALE GENOMIC DNA]</scope>
    <source>
        <strain evidence="1 2">DSM 45657</strain>
    </source>
</reference>
<proteinExistence type="predicted"/>
<protein>
    <recommendedName>
        <fullName evidence="3">Acetyltransferase (GNAT) family protein</fullName>
    </recommendedName>
</protein>